<evidence type="ECO:0000259" key="2">
    <source>
        <dbReference type="PROSITE" id="PS50175"/>
    </source>
</evidence>
<feature type="domain" description="Peptidase A2" evidence="2">
    <location>
        <begin position="100"/>
        <end position="114"/>
    </location>
</feature>
<dbReference type="Pfam" id="PF09668">
    <property type="entry name" value="Asp_protease"/>
    <property type="match status" value="1"/>
</dbReference>
<evidence type="ECO:0000313" key="4">
    <source>
        <dbReference type="Proteomes" id="UP000467840"/>
    </source>
</evidence>
<name>A0A6A6ME54_HEVBR</name>
<dbReference type="GO" id="GO:0004190">
    <property type="term" value="F:aspartic-type endopeptidase activity"/>
    <property type="evidence" value="ECO:0007669"/>
    <property type="project" value="InterPro"/>
</dbReference>
<protein>
    <recommendedName>
        <fullName evidence="2">Peptidase A2 domain-containing protein</fullName>
    </recommendedName>
</protein>
<dbReference type="CDD" id="cd00303">
    <property type="entry name" value="retropepsin_like"/>
    <property type="match status" value="1"/>
</dbReference>
<proteinExistence type="predicted"/>
<dbReference type="SUPFAM" id="SSF50630">
    <property type="entry name" value="Acid proteases"/>
    <property type="match status" value="1"/>
</dbReference>
<dbReference type="EMBL" id="JAAGAX010000006">
    <property type="protein sequence ID" value="KAF2310506.1"/>
    <property type="molecule type" value="Genomic_DNA"/>
</dbReference>
<dbReference type="InterPro" id="IPR019103">
    <property type="entry name" value="Peptidase_aspartic_DDI1-type"/>
</dbReference>
<dbReference type="GO" id="GO:0006508">
    <property type="term" value="P:proteolysis"/>
    <property type="evidence" value="ECO:0007669"/>
    <property type="project" value="InterPro"/>
</dbReference>
<reference evidence="3 4" key="1">
    <citation type="journal article" date="2020" name="Mol. Plant">
        <title>The Chromosome-Based Rubber Tree Genome Provides New Insights into Spurge Genome Evolution and Rubber Biosynthesis.</title>
        <authorList>
            <person name="Liu J."/>
            <person name="Shi C."/>
            <person name="Shi C.C."/>
            <person name="Li W."/>
            <person name="Zhang Q.J."/>
            <person name="Zhang Y."/>
            <person name="Li K."/>
            <person name="Lu H.F."/>
            <person name="Shi C."/>
            <person name="Zhu S.T."/>
            <person name="Xiao Z.Y."/>
            <person name="Nan H."/>
            <person name="Yue Y."/>
            <person name="Zhu X.G."/>
            <person name="Wu Y."/>
            <person name="Hong X.N."/>
            <person name="Fan G.Y."/>
            <person name="Tong Y."/>
            <person name="Zhang D."/>
            <person name="Mao C.L."/>
            <person name="Liu Y.L."/>
            <person name="Hao S.J."/>
            <person name="Liu W.Q."/>
            <person name="Lv M.Q."/>
            <person name="Zhang H.B."/>
            <person name="Liu Y."/>
            <person name="Hu-Tang G.R."/>
            <person name="Wang J.P."/>
            <person name="Wang J.H."/>
            <person name="Sun Y.H."/>
            <person name="Ni S.B."/>
            <person name="Chen W.B."/>
            <person name="Zhang X.C."/>
            <person name="Jiao Y.N."/>
            <person name="Eichler E.E."/>
            <person name="Li G.H."/>
            <person name="Liu X."/>
            <person name="Gao L.Z."/>
        </authorList>
    </citation>
    <scope>NUCLEOTIDE SEQUENCE [LARGE SCALE GENOMIC DNA]</scope>
    <source>
        <strain evidence="4">cv. GT1</strain>
        <tissue evidence="3">Leaf</tissue>
    </source>
</reference>
<dbReference type="Proteomes" id="UP000467840">
    <property type="component" value="Chromosome 14"/>
</dbReference>
<comment type="caution">
    <text evidence="3">The sequence shown here is derived from an EMBL/GenBank/DDBJ whole genome shotgun (WGS) entry which is preliminary data.</text>
</comment>
<dbReference type="PANTHER" id="PTHR12917:SF18">
    <property type="entry name" value="DNA DAMAGE-INDUCIBLE PROTEIN 1-LIKE"/>
    <property type="match status" value="1"/>
</dbReference>
<dbReference type="PROSITE" id="PS50175">
    <property type="entry name" value="ASP_PROT_RETROV"/>
    <property type="match status" value="1"/>
</dbReference>
<accession>A0A6A6ME54</accession>
<dbReference type="PANTHER" id="PTHR12917">
    <property type="entry name" value="ASPARTYL PROTEASE DDI-RELATED"/>
    <property type="match status" value="1"/>
</dbReference>
<sequence length="245" mass="26872">MKKLRGLKHTGSLKDYIQEYSSLMLEIPNMPDKSRLLYFLDGLQWWAEQELKRRGVQDLASAIAVAELLVEFSKGQAKKEKQKKGKALLFVGTKVNGVDTKALLDSGADQNLISVEEATKLGLKVAKEPGCMKAVDQPAKPLFGVAHGVPLQLGNWAGTIDLSVVSLKDFQLIIGLDFRERVLPFSLTEDGCITFRSAGQDYTVVVERQPVQGGVLSAMQVAKGVKKGEETFLVAYKEEEDSGLC</sequence>
<dbReference type="AlphaFoldDB" id="A0A6A6ME54"/>
<keyword evidence="1" id="KW-0378">Hydrolase</keyword>
<dbReference type="Gene3D" id="2.40.70.10">
    <property type="entry name" value="Acid Proteases"/>
    <property type="match status" value="1"/>
</dbReference>
<evidence type="ECO:0000313" key="3">
    <source>
        <dbReference type="EMBL" id="KAF2310506.1"/>
    </source>
</evidence>
<dbReference type="InterPro" id="IPR021109">
    <property type="entry name" value="Peptidase_aspartic_dom_sf"/>
</dbReference>
<keyword evidence="4" id="KW-1185">Reference proteome</keyword>
<dbReference type="InterPro" id="IPR001995">
    <property type="entry name" value="Peptidase_A2_cat"/>
</dbReference>
<gene>
    <name evidence="3" type="ORF">GH714_013208</name>
</gene>
<organism evidence="3 4">
    <name type="scientific">Hevea brasiliensis</name>
    <name type="common">Para rubber tree</name>
    <name type="synonym">Siphonia brasiliensis</name>
    <dbReference type="NCBI Taxonomy" id="3981"/>
    <lineage>
        <taxon>Eukaryota</taxon>
        <taxon>Viridiplantae</taxon>
        <taxon>Streptophyta</taxon>
        <taxon>Embryophyta</taxon>
        <taxon>Tracheophyta</taxon>
        <taxon>Spermatophyta</taxon>
        <taxon>Magnoliopsida</taxon>
        <taxon>eudicotyledons</taxon>
        <taxon>Gunneridae</taxon>
        <taxon>Pentapetalae</taxon>
        <taxon>rosids</taxon>
        <taxon>fabids</taxon>
        <taxon>Malpighiales</taxon>
        <taxon>Euphorbiaceae</taxon>
        <taxon>Crotonoideae</taxon>
        <taxon>Micrandreae</taxon>
        <taxon>Hevea</taxon>
    </lineage>
</organism>
<evidence type="ECO:0000256" key="1">
    <source>
        <dbReference type="ARBA" id="ARBA00022801"/>
    </source>
</evidence>